<dbReference type="PANTHER" id="PTHR24166:SF48">
    <property type="entry name" value="PROTEIN VAPYRIN"/>
    <property type="match status" value="1"/>
</dbReference>
<dbReference type="OrthoDB" id="426293at2759"/>
<name>A0A7C8IF25_9PLEO</name>
<dbReference type="EMBL" id="JAADJZ010000011">
    <property type="protein sequence ID" value="KAF2871447.1"/>
    <property type="molecule type" value="Genomic_DNA"/>
</dbReference>
<keyword evidence="5" id="KW-1185">Reference proteome</keyword>
<dbReference type="SUPFAM" id="SSF48403">
    <property type="entry name" value="Ankyrin repeat"/>
    <property type="match status" value="1"/>
</dbReference>
<dbReference type="Gene3D" id="1.25.40.20">
    <property type="entry name" value="Ankyrin repeat-containing domain"/>
    <property type="match status" value="5"/>
</dbReference>
<evidence type="ECO:0000256" key="1">
    <source>
        <dbReference type="ARBA" id="ARBA00022737"/>
    </source>
</evidence>
<feature type="repeat" description="ANK" evidence="3">
    <location>
        <begin position="110"/>
        <end position="142"/>
    </location>
</feature>
<dbReference type="Pfam" id="PF00023">
    <property type="entry name" value="Ank"/>
    <property type="match status" value="2"/>
</dbReference>
<comment type="caution">
    <text evidence="4">The sequence shown here is derived from an EMBL/GenBank/DDBJ whole genome shotgun (WGS) entry which is preliminary data.</text>
</comment>
<dbReference type="PRINTS" id="PR01415">
    <property type="entry name" value="ANKYRIN"/>
</dbReference>
<keyword evidence="1" id="KW-0677">Repeat</keyword>
<dbReference type="PROSITE" id="PS50297">
    <property type="entry name" value="ANK_REP_REGION"/>
    <property type="match status" value="6"/>
</dbReference>
<dbReference type="InterPro" id="IPR050889">
    <property type="entry name" value="Dendritic_Spine_Reg/Scaffold"/>
</dbReference>
<feature type="repeat" description="ANK" evidence="3">
    <location>
        <begin position="317"/>
        <end position="349"/>
    </location>
</feature>
<accession>A0A7C8IF25</accession>
<proteinExistence type="predicted"/>
<evidence type="ECO:0000313" key="5">
    <source>
        <dbReference type="Proteomes" id="UP000481861"/>
    </source>
</evidence>
<keyword evidence="2 3" id="KW-0040">ANK repeat</keyword>
<dbReference type="InterPro" id="IPR036770">
    <property type="entry name" value="Ankyrin_rpt-contain_sf"/>
</dbReference>
<organism evidence="4 5">
    <name type="scientific">Massariosphaeria phaeospora</name>
    <dbReference type="NCBI Taxonomy" id="100035"/>
    <lineage>
        <taxon>Eukaryota</taxon>
        <taxon>Fungi</taxon>
        <taxon>Dikarya</taxon>
        <taxon>Ascomycota</taxon>
        <taxon>Pezizomycotina</taxon>
        <taxon>Dothideomycetes</taxon>
        <taxon>Pleosporomycetidae</taxon>
        <taxon>Pleosporales</taxon>
        <taxon>Pleosporales incertae sedis</taxon>
        <taxon>Massariosphaeria</taxon>
    </lineage>
</organism>
<dbReference type="InterPro" id="IPR002110">
    <property type="entry name" value="Ankyrin_rpt"/>
</dbReference>
<feature type="repeat" description="ANK" evidence="3">
    <location>
        <begin position="179"/>
        <end position="211"/>
    </location>
</feature>
<dbReference type="AlphaFoldDB" id="A0A7C8IF25"/>
<dbReference type="PANTHER" id="PTHR24166">
    <property type="entry name" value="ROLLING PEBBLES, ISOFORM B"/>
    <property type="match status" value="1"/>
</dbReference>
<evidence type="ECO:0000256" key="2">
    <source>
        <dbReference type="ARBA" id="ARBA00023043"/>
    </source>
</evidence>
<feature type="repeat" description="ANK" evidence="3">
    <location>
        <begin position="143"/>
        <end position="178"/>
    </location>
</feature>
<dbReference type="PROSITE" id="PS50088">
    <property type="entry name" value="ANK_REPEAT"/>
    <property type="match status" value="6"/>
</dbReference>
<gene>
    <name evidence="4" type="ORF">BDV95DRAFT_493450</name>
</gene>
<feature type="repeat" description="ANK" evidence="3">
    <location>
        <begin position="28"/>
        <end position="60"/>
    </location>
</feature>
<dbReference type="SMART" id="SM00248">
    <property type="entry name" value="ANK"/>
    <property type="match status" value="9"/>
</dbReference>
<reference evidence="4 5" key="1">
    <citation type="submission" date="2020-01" db="EMBL/GenBank/DDBJ databases">
        <authorList>
            <consortium name="DOE Joint Genome Institute"/>
            <person name="Haridas S."/>
            <person name="Albert R."/>
            <person name="Binder M."/>
            <person name="Bloem J."/>
            <person name="Labutti K."/>
            <person name="Salamov A."/>
            <person name="Andreopoulos B."/>
            <person name="Baker S.E."/>
            <person name="Barry K."/>
            <person name="Bills G."/>
            <person name="Bluhm B.H."/>
            <person name="Cannon C."/>
            <person name="Castanera R."/>
            <person name="Culley D.E."/>
            <person name="Daum C."/>
            <person name="Ezra D."/>
            <person name="Gonzalez J.B."/>
            <person name="Henrissat B."/>
            <person name="Kuo A."/>
            <person name="Liang C."/>
            <person name="Lipzen A."/>
            <person name="Lutzoni F."/>
            <person name="Magnuson J."/>
            <person name="Mondo S."/>
            <person name="Nolan M."/>
            <person name="Ohm R."/>
            <person name="Pangilinan J."/>
            <person name="Park H.-J.H."/>
            <person name="Ramirez L."/>
            <person name="Alfaro M."/>
            <person name="Sun H."/>
            <person name="Tritt A."/>
            <person name="Yoshinaga Y."/>
            <person name="Zwiers L.-H.L."/>
            <person name="Turgeon B.G."/>
            <person name="Goodwin S.B."/>
            <person name="Spatafora J.W."/>
            <person name="Crous P.W."/>
            <person name="Grigoriev I.V."/>
        </authorList>
    </citation>
    <scope>NUCLEOTIDE SEQUENCE [LARGE SCALE GENOMIC DNA]</scope>
    <source>
        <strain evidence="4 5">CBS 611.86</strain>
    </source>
</reference>
<protein>
    <submittedName>
        <fullName evidence="4">Ankyrin repeat-containing domain protein</fullName>
    </submittedName>
</protein>
<dbReference type="Pfam" id="PF12796">
    <property type="entry name" value="Ank_2"/>
    <property type="match status" value="3"/>
</dbReference>
<evidence type="ECO:0000313" key="4">
    <source>
        <dbReference type="EMBL" id="KAF2871447.1"/>
    </source>
</evidence>
<evidence type="ECO:0000256" key="3">
    <source>
        <dbReference type="PROSITE-ProRule" id="PRU00023"/>
    </source>
</evidence>
<dbReference type="Proteomes" id="UP000481861">
    <property type="component" value="Unassembled WGS sequence"/>
</dbReference>
<sequence>MVALHNKHAEAVKTLLHVGANPSAETSLGNTALHLAVSKGLVNITTILLEAGADPNYANIRGATALRHAVDYTTPQIYSSLTPPSSYEDVVECIRTLFKFGADPNLADTSDEVPLHLAVESDRLEIPRLLLKSNAHVDALGGKKRTPLHYAAMSDTESAPNMCLLLIKVGADLELFSDDHDTPLRAAVKKSNTNVAKILLEAGANPNAFQDAECCPVTYALHSAVQAGPAAIVNMLLYHGAEVTARDKTLSTALHCACEHSSNEIAATLLNHPGIDINAQDSAGNTPFLVATMMYNLKLMRFFLLGRGFNLNRRDNDGATALHFAAREGNPEHVQWLLEMGADATIHTVCCNDLTGTPADIARQCDHDSTVEVLEAWVKEHDRHAYSSWNLALTKFEEEGDDGEEEGAPSESST</sequence>
<feature type="repeat" description="ANK" evidence="3">
    <location>
        <begin position="220"/>
        <end position="248"/>
    </location>
</feature>